<evidence type="ECO:0000256" key="9">
    <source>
        <dbReference type="ARBA" id="ARBA00049401"/>
    </source>
</evidence>
<sequence length="356" mass="36767">MDGVFPLGARLPIVQAPMAGGPACPALAAAVSNAGGLGSLAGGYKTAAALGDEIAEVEELTDYAYGINLFVPAQLAQGAQQGPGDELNPRHTLVPAALRQEAFDSFRSRIKDCCEEELPSEMYTGDDDYPAKLELALASHAACISFTFGIPPAGDIARVKEAGKQVVLNAISPAGIDAAIAAGADVLVVQCAQAGGHRAANAHVEDDTAEYTLGELLACARAKTTIPVIAAGGVSGAEDVVELLTLGATAVQVGTLFLLAEEAGTKEVHRQALVEFRQRPTGRTRAFSGRMARGITNGFMERFGEDAPALYPELHYLTAPIKAQGDPETASLWAGTGFANCVEQPAGTIVRGLVGL</sequence>
<keyword evidence="7" id="KW-0503">Monooxygenase</keyword>
<name>A0A1L7CE05_9CORY</name>
<comment type="cofactor">
    <cofactor evidence="1">
        <name>FMN</name>
        <dbReference type="ChEBI" id="CHEBI:58210"/>
    </cofactor>
</comment>
<dbReference type="Proteomes" id="UP000185478">
    <property type="component" value="Chromosome"/>
</dbReference>
<evidence type="ECO:0000256" key="2">
    <source>
        <dbReference type="ARBA" id="ARBA00009881"/>
    </source>
</evidence>
<gene>
    <name evidence="10" type="ORF">CAQU_01805</name>
</gene>
<keyword evidence="11" id="KW-1185">Reference proteome</keyword>
<dbReference type="PANTHER" id="PTHR42747">
    <property type="entry name" value="NITRONATE MONOOXYGENASE-RELATED"/>
    <property type="match status" value="1"/>
</dbReference>
<accession>A0A1L7CE05</accession>
<dbReference type="Gene3D" id="3.20.20.70">
    <property type="entry name" value="Aldolase class I"/>
    <property type="match status" value="1"/>
</dbReference>
<evidence type="ECO:0000313" key="10">
    <source>
        <dbReference type="EMBL" id="APT84013.1"/>
    </source>
</evidence>
<evidence type="ECO:0000256" key="7">
    <source>
        <dbReference type="ARBA" id="ARBA00023033"/>
    </source>
</evidence>
<comment type="catalytic activity">
    <reaction evidence="9">
        <text>3 propionate 3-nitronate + 3 O2 + H2O = 3 3-oxopropanoate + 2 nitrate + nitrite + H2O2 + 3 H(+)</text>
        <dbReference type="Rhea" id="RHEA:57332"/>
        <dbReference type="ChEBI" id="CHEBI:15377"/>
        <dbReference type="ChEBI" id="CHEBI:15378"/>
        <dbReference type="ChEBI" id="CHEBI:15379"/>
        <dbReference type="ChEBI" id="CHEBI:16240"/>
        <dbReference type="ChEBI" id="CHEBI:16301"/>
        <dbReference type="ChEBI" id="CHEBI:17632"/>
        <dbReference type="ChEBI" id="CHEBI:33190"/>
        <dbReference type="ChEBI" id="CHEBI:136067"/>
    </reaction>
</comment>
<dbReference type="GO" id="GO:0009636">
    <property type="term" value="P:response to toxic substance"/>
    <property type="evidence" value="ECO:0007669"/>
    <property type="project" value="UniProtKB-KW"/>
</dbReference>
<reference evidence="10 11" key="1">
    <citation type="submission" date="2014-08" db="EMBL/GenBank/DDBJ databases">
        <title>Complete genome sequence of Corynebacterium aquilae S-613T(T) (=DSM 44791(T)), isolated from the choana of a healthy golden eagle.</title>
        <authorList>
            <person name="Ruckert C."/>
            <person name="Albersmeier A."/>
            <person name="Winkler A."/>
            <person name="Kalinowski J."/>
        </authorList>
    </citation>
    <scope>NUCLEOTIDE SEQUENCE [LARGE SCALE GENOMIC DNA]</scope>
    <source>
        <strain evidence="10 11">S-613</strain>
    </source>
</reference>
<comment type="similarity">
    <text evidence="2">Belongs to the nitronate monooxygenase family. NMO class I subfamily.</text>
</comment>
<keyword evidence="3" id="KW-0216">Detoxification</keyword>
<dbReference type="CDD" id="cd04730">
    <property type="entry name" value="NPD_like"/>
    <property type="match status" value="1"/>
</dbReference>
<evidence type="ECO:0000256" key="4">
    <source>
        <dbReference type="ARBA" id="ARBA00022630"/>
    </source>
</evidence>
<dbReference type="KEGG" id="caqu:CAQU_01805"/>
<evidence type="ECO:0000313" key="11">
    <source>
        <dbReference type="Proteomes" id="UP000185478"/>
    </source>
</evidence>
<protein>
    <recommendedName>
        <fullName evidence="8">Propionate 3-nitronate monooxygenase</fullName>
    </recommendedName>
</protein>
<organism evidence="10 11">
    <name type="scientific">Corynebacterium aquilae DSM 44791</name>
    <dbReference type="NCBI Taxonomy" id="1431546"/>
    <lineage>
        <taxon>Bacteria</taxon>
        <taxon>Bacillati</taxon>
        <taxon>Actinomycetota</taxon>
        <taxon>Actinomycetes</taxon>
        <taxon>Mycobacteriales</taxon>
        <taxon>Corynebacteriaceae</taxon>
        <taxon>Corynebacterium</taxon>
    </lineage>
</organism>
<dbReference type="GO" id="GO:0018580">
    <property type="term" value="F:nitronate monooxygenase activity"/>
    <property type="evidence" value="ECO:0007669"/>
    <property type="project" value="InterPro"/>
</dbReference>
<evidence type="ECO:0000256" key="6">
    <source>
        <dbReference type="ARBA" id="ARBA00023002"/>
    </source>
</evidence>
<dbReference type="Pfam" id="PF03060">
    <property type="entry name" value="NMO"/>
    <property type="match status" value="1"/>
</dbReference>
<keyword evidence="6" id="KW-0560">Oxidoreductase</keyword>
<dbReference type="PANTHER" id="PTHR42747:SF3">
    <property type="entry name" value="NITRONATE MONOOXYGENASE-RELATED"/>
    <property type="match status" value="1"/>
</dbReference>
<dbReference type="InterPro" id="IPR013785">
    <property type="entry name" value="Aldolase_TIM"/>
</dbReference>
<evidence type="ECO:0000256" key="5">
    <source>
        <dbReference type="ARBA" id="ARBA00022643"/>
    </source>
</evidence>
<proteinExistence type="inferred from homology"/>
<dbReference type="SUPFAM" id="SSF51412">
    <property type="entry name" value="Inosine monophosphate dehydrogenase (IMPDH)"/>
    <property type="match status" value="1"/>
</dbReference>
<keyword evidence="4" id="KW-0285">Flavoprotein</keyword>
<keyword evidence="5" id="KW-0288">FMN</keyword>
<evidence type="ECO:0000256" key="3">
    <source>
        <dbReference type="ARBA" id="ARBA00022575"/>
    </source>
</evidence>
<dbReference type="EMBL" id="CP009245">
    <property type="protein sequence ID" value="APT84013.1"/>
    <property type="molecule type" value="Genomic_DNA"/>
</dbReference>
<dbReference type="InterPro" id="IPR004136">
    <property type="entry name" value="NMO"/>
</dbReference>
<dbReference type="AlphaFoldDB" id="A0A1L7CE05"/>
<evidence type="ECO:0000256" key="1">
    <source>
        <dbReference type="ARBA" id="ARBA00001917"/>
    </source>
</evidence>
<evidence type="ECO:0000256" key="8">
    <source>
        <dbReference type="ARBA" id="ARBA00031155"/>
    </source>
</evidence>
<dbReference type="STRING" id="1431546.CAQU_01805"/>